<keyword evidence="4" id="KW-1185">Reference proteome</keyword>
<evidence type="ECO:0000256" key="1">
    <source>
        <dbReference type="SAM" id="MobiDB-lite"/>
    </source>
</evidence>
<evidence type="ECO:0000313" key="3">
    <source>
        <dbReference type="EMBL" id="TSJ41277.1"/>
    </source>
</evidence>
<dbReference type="OrthoDB" id="32195at2"/>
<dbReference type="EMBL" id="VLPL01000008">
    <property type="protein sequence ID" value="TSJ41277.1"/>
    <property type="molecule type" value="Genomic_DNA"/>
</dbReference>
<reference evidence="3 4" key="1">
    <citation type="submission" date="2019-07" db="EMBL/GenBank/DDBJ databases">
        <authorList>
            <person name="Huq M.A."/>
        </authorList>
    </citation>
    <scope>NUCLEOTIDE SEQUENCE [LARGE SCALE GENOMIC DNA]</scope>
    <source>
        <strain evidence="3 4">MAH-3</strain>
    </source>
</reference>
<accession>A0A556MMV7</accession>
<dbReference type="Proteomes" id="UP000316008">
    <property type="component" value="Unassembled WGS sequence"/>
</dbReference>
<sequence length="645" mass="74617">MEWKPYRTAEVVSVGDLVLYWTDSKKAELLTLTVMATDNKRLTLEENLATFNEELVSNVNRLASFIRSYEGGKWGAAQAKASLLLREKKAIDYIESVRKAVAEGVESKISEGPENRVKPVDVLALKRERTIYEKNFDRLMAIAPGLDEKLIKYKSGDEIYGKSVSRGYMDLNFELLFKDKGGFHFAMSHYYKENGDMIADPDMEILINMEHRTIEALHFQDRFHYEEVYDDKISRKRVDKKEQESQNSFLGEWLKNLKRQDHKIEWEDDEPEEVPTSFIEDKYQKNKIKKAEEKKEEPTKSESKEDEIKEEAKIVSLPKGDHERTRAGLRKFIAIVAHQEIGSHVKNPDDLNERVKHILDHQGASDYLVNAWDELLNESHQRLKELNFYRLTVFAPDIFDLLKDSGEKLRIVSENTKEAFSIELGDNRKENAKVLAVYQLQGSENIPTLLLKINEQKHLLTVDLSFNSFMDIETFNSDDDEISNIEPYRASVGLEKWLKFLKKNKYRVIGTNLKAEKGGSKSELPVTAEEPIIEFQPTEAESTEPDEEPDNNYINANIPDFEPGQVKLTETHLKYGVTQEMIDYINKNKTNAVVIPRKTAMIYNTKDKKADLAKQAQMPGFRLSKYGKFYYEGRSNRSDRTRDGY</sequence>
<feature type="domain" description="DUF6908" evidence="2">
    <location>
        <begin position="156"/>
        <end position="262"/>
    </location>
</feature>
<dbReference type="Pfam" id="PF21849">
    <property type="entry name" value="DUF6908"/>
    <property type="match status" value="1"/>
</dbReference>
<dbReference type="RefSeq" id="WP_144334088.1">
    <property type="nucleotide sequence ID" value="NZ_VLPL01000008.1"/>
</dbReference>
<evidence type="ECO:0000259" key="2">
    <source>
        <dbReference type="Pfam" id="PF21849"/>
    </source>
</evidence>
<dbReference type="AlphaFoldDB" id="A0A556MMV7"/>
<name>A0A556MMV7_9FLAO</name>
<comment type="caution">
    <text evidence="3">The sequence shown here is derived from an EMBL/GenBank/DDBJ whole genome shotgun (WGS) entry which is preliminary data.</text>
</comment>
<proteinExistence type="predicted"/>
<protein>
    <recommendedName>
        <fullName evidence="2">DUF6908 domain-containing protein</fullName>
    </recommendedName>
</protein>
<evidence type="ECO:0000313" key="4">
    <source>
        <dbReference type="Proteomes" id="UP000316008"/>
    </source>
</evidence>
<dbReference type="InterPro" id="IPR054203">
    <property type="entry name" value="DUF6908"/>
</dbReference>
<gene>
    <name evidence="3" type="ORF">FO442_15310</name>
</gene>
<feature type="region of interest" description="Disordered" evidence="1">
    <location>
        <begin position="287"/>
        <end position="308"/>
    </location>
</feature>
<organism evidence="3 4">
    <name type="scientific">Fluviicola chungangensis</name>
    <dbReference type="NCBI Taxonomy" id="2597671"/>
    <lineage>
        <taxon>Bacteria</taxon>
        <taxon>Pseudomonadati</taxon>
        <taxon>Bacteroidota</taxon>
        <taxon>Flavobacteriia</taxon>
        <taxon>Flavobacteriales</taxon>
        <taxon>Crocinitomicaceae</taxon>
        <taxon>Fluviicola</taxon>
    </lineage>
</organism>